<dbReference type="RefSeq" id="XP_026687458.1">
    <property type="nucleotide sequence ID" value="XM_026831657.1"/>
</dbReference>
<dbReference type="KEGG" id="dci:113465295"/>
<dbReference type="Proteomes" id="UP000079169">
    <property type="component" value="Unplaced"/>
</dbReference>
<feature type="region of interest" description="Disordered" evidence="1">
    <location>
        <begin position="203"/>
        <end position="235"/>
    </location>
</feature>
<dbReference type="STRING" id="121845.A0A3Q0JJY2"/>
<dbReference type="Pfam" id="PF22940">
    <property type="entry name" value="CNOT1_1st"/>
    <property type="match status" value="1"/>
</dbReference>
<proteinExistence type="predicted"/>
<evidence type="ECO:0000256" key="1">
    <source>
        <dbReference type="SAM" id="MobiDB-lite"/>
    </source>
</evidence>
<name>A0A3Q0JJY2_DIACI</name>
<feature type="compositionally biased region" description="Polar residues" evidence="1">
    <location>
        <begin position="203"/>
        <end position="213"/>
    </location>
</feature>
<dbReference type="GO" id="GO:0017148">
    <property type="term" value="P:negative regulation of translation"/>
    <property type="evidence" value="ECO:0007669"/>
    <property type="project" value="InterPro"/>
</dbReference>
<accession>A0A3Q0JJY2</accession>
<gene>
    <name evidence="4" type="primary">LOC113465295</name>
</gene>
<dbReference type="InterPro" id="IPR055104">
    <property type="entry name" value="CNOT1_1st"/>
</dbReference>
<dbReference type="PANTHER" id="PTHR13162:SF8">
    <property type="entry name" value="CCR4-NOT TRANSCRIPTION COMPLEX SUBUNIT 1"/>
    <property type="match status" value="1"/>
</dbReference>
<dbReference type="GO" id="GO:0000288">
    <property type="term" value="P:nuclear-transcribed mRNA catabolic process, deadenylation-dependent decay"/>
    <property type="evidence" value="ECO:0007669"/>
    <property type="project" value="TreeGrafter"/>
</dbReference>
<dbReference type="GO" id="GO:0000932">
    <property type="term" value="C:P-body"/>
    <property type="evidence" value="ECO:0007669"/>
    <property type="project" value="TreeGrafter"/>
</dbReference>
<organism evidence="3 4">
    <name type="scientific">Diaphorina citri</name>
    <name type="common">Asian citrus psyllid</name>
    <dbReference type="NCBI Taxonomy" id="121845"/>
    <lineage>
        <taxon>Eukaryota</taxon>
        <taxon>Metazoa</taxon>
        <taxon>Ecdysozoa</taxon>
        <taxon>Arthropoda</taxon>
        <taxon>Hexapoda</taxon>
        <taxon>Insecta</taxon>
        <taxon>Pterygota</taxon>
        <taxon>Neoptera</taxon>
        <taxon>Paraneoptera</taxon>
        <taxon>Hemiptera</taxon>
        <taxon>Sternorrhyncha</taxon>
        <taxon>Psylloidea</taxon>
        <taxon>Psyllidae</taxon>
        <taxon>Diaphorininae</taxon>
        <taxon>Diaphorina</taxon>
    </lineage>
</organism>
<keyword evidence="3" id="KW-1185">Reference proteome</keyword>
<evidence type="ECO:0000313" key="3">
    <source>
        <dbReference type="Proteomes" id="UP000079169"/>
    </source>
</evidence>
<evidence type="ECO:0000259" key="2">
    <source>
        <dbReference type="Pfam" id="PF22940"/>
    </source>
</evidence>
<dbReference type="GeneID" id="113465295"/>
<dbReference type="InterPro" id="IPR040398">
    <property type="entry name" value="Not1"/>
</dbReference>
<dbReference type="PANTHER" id="PTHR13162">
    <property type="entry name" value="CCR4-NOT TRANSCRIPTION COMPLEX"/>
    <property type="match status" value="1"/>
</dbReference>
<dbReference type="AlphaFoldDB" id="A0A3Q0JJY2"/>
<dbReference type="PaxDb" id="121845-A0A3Q0JJY2"/>
<dbReference type="GO" id="GO:0030015">
    <property type="term" value="C:CCR4-NOT core complex"/>
    <property type="evidence" value="ECO:0007669"/>
    <property type="project" value="InterPro"/>
</dbReference>
<reference evidence="4" key="1">
    <citation type="submission" date="2025-08" db="UniProtKB">
        <authorList>
            <consortium name="RefSeq"/>
        </authorList>
    </citation>
    <scope>IDENTIFICATION</scope>
</reference>
<feature type="domain" description="CCR4-NOT transcription complex subunit 1 N-terminal" evidence="2">
    <location>
        <begin position="7"/>
        <end position="119"/>
    </location>
</feature>
<dbReference type="GO" id="GO:0060090">
    <property type="term" value="F:molecular adaptor activity"/>
    <property type="evidence" value="ECO:0007669"/>
    <property type="project" value="TreeGrafter"/>
</dbReference>
<evidence type="ECO:0000313" key="4">
    <source>
        <dbReference type="RefSeq" id="XP_026687458.1"/>
    </source>
</evidence>
<sequence>MSIHILKLNRLQEVVFGLSLLYTSNQEIHNFALSFVKQKLIELINSYITSSSSTALDEGGLQDCSPEILHFILYTIQSQTPLSDKKDNFGISAQVIADFHQVLRRDFPPDLVPIVLKPLIYQNPIDLKTPPPDTQALPNMANTMLDSSLAELIIEIGYGFCSSVEECRHQLVTLGVRDLGPSATAKVLSMMVRSHTGLDDPLANSSFWPQSSGGDLGSANKEKSDGGAGGPGGAAGPSTWNVEVFVQAIKEISPNLSWQDVLRELDHAEFIIKDRAGLSLLFTALR</sequence>
<protein>
    <submittedName>
        <fullName evidence="4">CCR4-NOT transcription complex subunit 1-like</fullName>
    </submittedName>
</protein>
<feature type="compositionally biased region" description="Gly residues" evidence="1">
    <location>
        <begin position="226"/>
        <end position="235"/>
    </location>
</feature>